<evidence type="ECO:0000313" key="3">
    <source>
        <dbReference type="Proteomes" id="UP000008810"/>
    </source>
</evidence>
<accession>A0A0Q3ELN8</accession>
<evidence type="ECO:0000313" key="2">
    <source>
        <dbReference type="EnsemblPlants" id="KQJ87260"/>
    </source>
</evidence>
<reference evidence="1" key="2">
    <citation type="submission" date="2017-06" db="EMBL/GenBank/DDBJ databases">
        <title>WGS assembly of Brachypodium distachyon.</title>
        <authorList>
            <consortium name="The International Brachypodium Initiative"/>
            <person name="Lucas S."/>
            <person name="Harmon-Smith M."/>
            <person name="Lail K."/>
            <person name="Tice H."/>
            <person name="Grimwood J."/>
            <person name="Bruce D."/>
            <person name="Barry K."/>
            <person name="Shu S."/>
            <person name="Lindquist E."/>
            <person name="Wang M."/>
            <person name="Pitluck S."/>
            <person name="Vogel J.P."/>
            <person name="Garvin D.F."/>
            <person name="Mockler T.C."/>
            <person name="Schmutz J."/>
            <person name="Rokhsar D."/>
            <person name="Bevan M.W."/>
        </authorList>
    </citation>
    <scope>NUCLEOTIDE SEQUENCE</scope>
    <source>
        <strain evidence="1">Bd21</strain>
    </source>
</reference>
<dbReference type="AlphaFoldDB" id="A0A0Q3ELN8"/>
<keyword evidence="3" id="KW-1185">Reference proteome</keyword>
<evidence type="ECO:0000313" key="1">
    <source>
        <dbReference type="EMBL" id="KQJ87260.1"/>
    </source>
</evidence>
<dbReference type="Gramene" id="KQJ87260">
    <property type="protein sequence ID" value="KQJ87260"/>
    <property type="gene ID" value="BRADI_4g10035v3"/>
</dbReference>
<dbReference type="EnsemblPlants" id="KQJ87260">
    <property type="protein sequence ID" value="KQJ87260"/>
    <property type="gene ID" value="BRADI_4g10035v3"/>
</dbReference>
<reference evidence="2" key="3">
    <citation type="submission" date="2018-08" db="UniProtKB">
        <authorList>
            <consortium name="EnsemblPlants"/>
        </authorList>
    </citation>
    <scope>IDENTIFICATION</scope>
    <source>
        <strain evidence="2">cv. Bd21</strain>
    </source>
</reference>
<reference evidence="1 2" key="1">
    <citation type="journal article" date="2010" name="Nature">
        <title>Genome sequencing and analysis of the model grass Brachypodium distachyon.</title>
        <authorList>
            <consortium name="International Brachypodium Initiative"/>
        </authorList>
    </citation>
    <scope>NUCLEOTIDE SEQUENCE [LARGE SCALE GENOMIC DNA]</scope>
    <source>
        <strain evidence="1 2">Bd21</strain>
    </source>
</reference>
<protein>
    <submittedName>
        <fullName evidence="1 2">Uncharacterized protein</fullName>
    </submittedName>
</protein>
<proteinExistence type="predicted"/>
<dbReference type="Proteomes" id="UP000008810">
    <property type="component" value="Chromosome 4"/>
</dbReference>
<sequence>MVCSRPILDAPAPAPALPGVFRDAPSRKKGRKETNFCWGSPHAARSISIAWICIWMQRENLLLLEIGVLVIIIHC</sequence>
<name>A0A0Q3ELN8_BRADI</name>
<organism evidence="1">
    <name type="scientific">Brachypodium distachyon</name>
    <name type="common">Purple false brome</name>
    <name type="synonym">Trachynia distachya</name>
    <dbReference type="NCBI Taxonomy" id="15368"/>
    <lineage>
        <taxon>Eukaryota</taxon>
        <taxon>Viridiplantae</taxon>
        <taxon>Streptophyta</taxon>
        <taxon>Embryophyta</taxon>
        <taxon>Tracheophyta</taxon>
        <taxon>Spermatophyta</taxon>
        <taxon>Magnoliopsida</taxon>
        <taxon>Liliopsida</taxon>
        <taxon>Poales</taxon>
        <taxon>Poaceae</taxon>
        <taxon>BOP clade</taxon>
        <taxon>Pooideae</taxon>
        <taxon>Stipodae</taxon>
        <taxon>Brachypodieae</taxon>
        <taxon>Brachypodium</taxon>
    </lineage>
</organism>
<dbReference type="EMBL" id="CM000883">
    <property type="protein sequence ID" value="KQJ87260.1"/>
    <property type="molecule type" value="Genomic_DNA"/>
</dbReference>
<gene>
    <name evidence="1" type="ORF">BRADI_4g10035v3</name>
</gene>
<dbReference type="InParanoid" id="A0A0Q3ELN8"/>